<dbReference type="AlphaFoldDB" id="A0A4R6SEJ1"/>
<accession>A0A4R6SEJ1</accession>
<reference evidence="1 2" key="1">
    <citation type="submission" date="2019-03" db="EMBL/GenBank/DDBJ databases">
        <title>Genomic Encyclopedia of Type Strains, Phase IV (KMG-IV): sequencing the most valuable type-strain genomes for metagenomic binning, comparative biology and taxonomic classification.</title>
        <authorList>
            <person name="Goeker M."/>
        </authorList>
    </citation>
    <scope>NUCLEOTIDE SEQUENCE [LARGE SCALE GENOMIC DNA]</scope>
    <source>
        <strain evidence="1 2">DSM 45361</strain>
    </source>
</reference>
<dbReference type="EMBL" id="SNXZ01000003">
    <property type="protein sequence ID" value="TDP98147.1"/>
    <property type="molecule type" value="Genomic_DNA"/>
</dbReference>
<evidence type="ECO:0000313" key="2">
    <source>
        <dbReference type="Proteomes" id="UP000295444"/>
    </source>
</evidence>
<protein>
    <submittedName>
        <fullName evidence="1">Uncharacterized protein</fullName>
    </submittedName>
</protein>
<sequence length="162" mass="17147">MSEAVSLASMTAPMLSAAFKFLFDRASSTLDRRRAEKHDSGEAGEAVTEEASAAGQLESAMNTLAVYKQHNFALKPDDSVLIRNLTTVQAELERIEGSPIDIAAITRAGVVVEVDSGDVEGRVTGLTAGEIASTGHADVRVRTETVKASGEVTGMQIERRLG</sequence>
<name>A0A4R6SEJ1_LABRH</name>
<proteinExistence type="predicted"/>
<organism evidence="1 2">
    <name type="scientific">Labedaea rhizosphaerae</name>
    <dbReference type="NCBI Taxonomy" id="598644"/>
    <lineage>
        <taxon>Bacteria</taxon>
        <taxon>Bacillati</taxon>
        <taxon>Actinomycetota</taxon>
        <taxon>Actinomycetes</taxon>
        <taxon>Pseudonocardiales</taxon>
        <taxon>Pseudonocardiaceae</taxon>
        <taxon>Labedaea</taxon>
    </lineage>
</organism>
<keyword evidence="2" id="KW-1185">Reference proteome</keyword>
<dbReference type="Proteomes" id="UP000295444">
    <property type="component" value="Unassembled WGS sequence"/>
</dbReference>
<comment type="caution">
    <text evidence="1">The sequence shown here is derived from an EMBL/GenBank/DDBJ whole genome shotgun (WGS) entry which is preliminary data.</text>
</comment>
<evidence type="ECO:0000313" key="1">
    <source>
        <dbReference type="EMBL" id="TDP98147.1"/>
    </source>
</evidence>
<gene>
    <name evidence="1" type="ORF">EV186_1031127</name>
</gene>